<feature type="domain" description="Peptidase M28" evidence="1">
    <location>
        <begin position="229"/>
        <end position="407"/>
    </location>
</feature>
<name>A0A0X1KU19_9THEM</name>
<dbReference type="AlphaFoldDB" id="A0A0X1KU19"/>
<dbReference type="Proteomes" id="UP000077469">
    <property type="component" value="Chromosome"/>
</dbReference>
<protein>
    <recommendedName>
        <fullName evidence="1">Peptidase M28 domain-containing protein</fullName>
    </recommendedName>
</protein>
<dbReference type="PATRIC" id="fig|1123384.7.peg.1495"/>
<dbReference type="KEGG" id="phy:AJ81_07455"/>
<dbReference type="Pfam" id="PF04389">
    <property type="entry name" value="Peptidase_M28"/>
    <property type="match status" value="1"/>
</dbReference>
<dbReference type="SUPFAM" id="SSF53187">
    <property type="entry name" value="Zn-dependent exopeptidases"/>
    <property type="match status" value="1"/>
</dbReference>
<dbReference type="EMBL" id="CP007141">
    <property type="protein sequence ID" value="AJC74827.1"/>
    <property type="molecule type" value="Genomic_DNA"/>
</dbReference>
<sequence length="540" mass="61456">MDGQEIIDTVRFISQFHRARGSDEYKLLLERLKELLLSWGIEERQIETIEYSTGGVRYGNFDSTMVWNVKDAELWLEKPRTFLSSFKNCKTSVLFGSHSTNGWKSLELVDETYTGDLRDKAVLVQMNPSKAFKQFVEERGAKCLLVYFMRAQDESIGRTPAQMPDTVNYLSLPHTLKASQHKSFGFSLTYRQYELLKSLTNKNFKVRLFVDASLNVGTLQVLRVRFEGAMKKRIGIVAHLCHPSPGANDNASGSALALHLCRELKQKTLGFGVDVILLPEFYGSLPYASQNNDYEFVINLDMVGEDQQKTGSTMMLHETPPLLNTIYDELLYDSMMLFAPTSSDSFSRRFYRSTFKSGSDHSVFENYAVPSPFLGQWPDRYYHTNEDTPDKCDPEMFEWVGKAVLRTVELAPSLPDYIVEQAFGRVRGFLKKIVGKPGSDIIESVVKRAHGEKIEPVEPKLHIFAAAEGPLGYEWFDKAGELSEKREIVNLGEVIQLAARYTQDYDATVTFASTYLNVDAKTTQDVIDLLLKNEFLRRIN</sequence>
<dbReference type="OrthoDB" id="345880at2"/>
<gene>
    <name evidence="2" type="ORF">AJ81_07455</name>
</gene>
<keyword evidence="3" id="KW-1185">Reference proteome</keyword>
<accession>A0A0X1KU19</accession>
<evidence type="ECO:0000313" key="2">
    <source>
        <dbReference type="EMBL" id="AJC74827.1"/>
    </source>
</evidence>
<proteinExistence type="predicted"/>
<evidence type="ECO:0000313" key="3">
    <source>
        <dbReference type="Proteomes" id="UP000077469"/>
    </source>
</evidence>
<dbReference type="RefSeq" id="WP_031504263.1">
    <property type="nucleotide sequence ID" value="NC_022795.1"/>
</dbReference>
<organism evidence="2 3">
    <name type="scientific">Pseudothermotoga hypogea DSM 11164 = NBRC 106472</name>
    <dbReference type="NCBI Taxonomy" id="1123384"/>
    <lineage>
        <taxon>Bacteria</taxon>
        <taxon>Thermotogati</taxon>
        <taxon>Thermotogota</taxon>
        <taxon>Thermotogae</taxon>
        <taxon>Thermotogales</taxon>
        <taxon>Thermotogaceae</taxon>
        <taxon>Pseudothermotoga</taxon>
    </lineage>
</organism>
<dbReference type="Gene3D" id="3.40.630.10">
    <property type="entry name" value="Zn peptidases"/>
    <property type="match status" value="1"/>
</dbReference>
<reference evidence="2 3" key="1">
    <citation type="submission" date="2014-01" db="EMBL/GenBank/DDBJ databases">
        <title>Genome sequencing of Thermotog hypogea.</title>
        <authorList>
            <person name="Zhang X."/>
            <person name="Alvare G."/>
            <person name="Fristensky B."/>
            <person name="Chen L."/>
            <person name="Suen T."/>
            <person name="Chen Q."/>
            <person name="Ma K."/>
        </authorList>
    </citation>
    <scope>NUCLEOTIDE SEQUENCE [LARGE SCALE GENOMIC DNA]</scope>
    <source>
        <strain evidence="2 3">DSM 11164</strain>
    </source>
</reference>
<dbReference type="PaxDb" id="1123384-AJ81_07455"/>
<dbReference type="STRING" id="1123384.AJ81_07455"/>
<dbReference type="InterPro" id="IPR007484">
    <property type="entry name" value="Peptidase_M28"/>
</dbReference>
<evidence type="ECO:0000259" key="1">
    <source>
        <dbReference type="Pfam" id="PF04389"/>
    </source>
</evidence>